<reference evidence="1 2" key="1">
    <citation type="submission" date="2021-06" db="EMBL/GenBank/DDBJ databases">
        <title>Caerostris darwini draft genome.</title>
        <authorList>
            <person name="Kono N."/>
            <person name="Arakawa K."/>
        </authorList>
    </citation>
    <scope>NUCLEOTIDE SEQUENCE [LARGE SCALE GENOMIC DNA]</scope>
</reference>
<evidence type="ECO:0000313" key="1">
    <source>
        <dbReference type="EMBL" id="GIY74815.1"/>
    </source>
</evidence>
<comment type="caution">
    <text evidence="1">The sequence shown here is derived from an EMBL/GenBank/DDBJ whole genome shotgun (WGS) entry which is preliminary data.</text>
</comment>
<dbReference type="AlphaFoldDB" id="A0AAV4VWJ0"/>
<dbReference type="EMBL" id="BPLQ01013789">
    <property type="protein sequence ID" value="GIY74815.1"/>
    <property type="molecule type" value="Genomic_DNA"/>
</dbReference>
<name>A0AAV4VWJ0_9ARAC</name>
<gene>
    <name evidence="1" type="ORF">CDAR_609481</name>
</gene>
<protein>
    <submittedName>
        <fullName evidence="1">Uncharacterized protein</fullName>
    </submittedName>
</protein>
<organism evidence="1 2">
    <name type="scientific">Caerostris darwini</name>
    <dbReference type="NCBI Taxonomy" id="1538125"/>
    <lineage>
        <taxon>Eukaryota</taxon>
        <taxon>Metazoa</taxon>
        <taxon>Ecdysozoa</taxon>
        <taxon>Arthropoda</taxon>
        <taxon>Chelicerata</taxon>
        <taxon>Arachnida</taxon>
        <taxon>Araneae</taxon>
        <taxon>Araneomorphae</taxon>
        <taxon>Entelegynae</taxon>
        <taxon>Araneoidea</taxon>
        <taxon>Araneidae</taxon>
        <taxon>Caerostris</taxon>
    </lineage>
</organism>
<sequence>MSPIIDCNLEELLTSLQDIVVGWFGITGITFRGVKRLFDLFHRGGSSAPKDFDEERLQVLLLCSEILILLVELGRGISWLIFVLKNDFTNEPLESDKCVGLVIK</sequence>
<accession>A0AAV4VWJ0</accession>
<evidence type="ECO:0000313" key="2">
    <source>
        <dbReference type="Proteomes" id="UP001054837"/>
    </source>
</evidence>
<dbReference type="Proteomes" id="UP001054837">
    <property type="component" value="Unassembled WGS sequence"/>
</dbReference>
<proteinExistence type="predicted"/>
<keyword evidence="2" id="KW-1185">Reference proteome</keyword>